<keyword evidence="1" id="KW-0732">Signal</keyword>
<comment type="caution">
    <text evidence="2">The sequence shown here is derived from an EMBL/GenBank/DDBJ whole genome shotgun (WGS) entry which is preliminary data.</text>
</comment>
<sequence>MEFFFVWTLLAPFGRIYTQLVPFFLLHVVDRLLIPNCTPGRESLSRTTCHFQINAASLVPGLAVATSVCVGYLARGLEPVTLLTGKEGRTTPEFGFRPAETELSACLPYPSAVPECLLAWYFPRSKWP</sequence>
<feature type="signal peptide" evidence="1">
    <location>
        <begin position="1"/>
        <end position="18"/>
    </location>
</feature>
<name>A0AAE0NBL7_9PEZI</name>
<evidence type="ECO:0000313" key="2">
    <source>
        <dbReference type="EMBL" id="KAK3376664.1"/>
    </source>
</evidence>
<dbReference type="Proteomes" id="UP001287356">
    <property type="component" value="Unassembled WGS sequence"/>
</dbReference>
<accession>A0AAE0NBL7</accession>
<gene>
    <name evidence="2" type="ORF">B0T24DRAFT_225245</name>
</gene>
<organism evidence="2 3">
    <name type="scientific">Lasiosphaeria ovina</name>
    <dbReference type="NCBI Taxonomy" id="92902"/>
    <lineage>
        <taxon>Eukaryota</taxon>
        <taxon>Fungi</taxon>
        <taxon>Dikarya</taxon>
        <taxon>Ascomycota</taxon>
        <taxon>Pezizomycotina</taxon>
        <taxon>Sordariomycetes</taxon>
        <taxon>Sordariomycetidae</taxon>
        <taxon>Sordariales</taxon>
        <taxon>Lasiosphaeriaceae</taxon>
        <taxon>Lasiosphaeria</taxon>
    </lineage>
</organism>
<reference evidence="2" key="2">
    <citation type="submission" date="2023-06" db="EMBL/GenBank/DDBJ databases">
        <authorList>
            <consortium name="Lawrence Berkeley National Laboratory"/>
            <person name="Haridas S."/>
            <person name="Hensen N."/>
            <person name="Bonometti L."/>
            <person name="Westerberg I."/>
            <person name="Brannstrom I.O."/>
            <person name="Guillou S."/>
            <person name="Cros-Aarteil S."/>
            <person name="Calhoun S."/>
            <person name="Kuo A."/>
            <person name="Mondo S."/>
            <person name="Pangilinan J."/>
            <person name="Riley R."/>
            <person name="Labutti K."/>
            <person name="Andreopoulos B."/>
            <person name="Lipzen A."/>
            <person name="Chen C."/>
            <person name="Yanf M."/>
            <person name="Daum C."/>
            <person name="Ng V."/>
            <person name="Clum A."/>
            <person name="Steindorff A."/>
            <person name="Ohm R."/>
            <person name="Martin F."/>
            <person name="Silar P."/>
            <person name="Natvig D."/>
            <person name="Lalanne C."/>
            <person name="Gautier V."/>
            <person name="Ament-Velasquez S.L."/>
            <person name="Kruys A."/>
            <person name="Hutchinson M.I."/>
            <person name="Powell A.J."/>
            <person name="Barry K."/>
            <person name="Miller A.N."/>
            <person name="Grigoriev I.V."/>
            <person name="Debuchy R."/>
            <person name="Gladieux P."/>
            <person name="Thoren M.H."/>
            <person name="Johannesson H."/>
        </authorList>
    </citation>
    <scope>NUCLEOTIDE SEQUENCE</scope>
    <source>
        <strain evidence="2">CBS 958.72</strain>
    </source>
</reference>
<feature type="chain" id="PRO_5042136485" evidence="1">
    <location>
        <begin position="19"/>
        <end position="128"/>
    </location>
</feature>
<evidence type="ECO:0000313" key="3">
    <source>
        <dbReference type="Proteomes" id="UP001287356"/>
    </source>
</evidence>
<evidence type="ECO:0000256" key="1">
    <source>
        <dbReference type="SAM" id="SignalP"/>
    </source>
</evidence>
<dbReference type="EMBL" id="JAULSN010000003">
    <property type="protein sequence ID" value="KAK3376664.1"/>
    <property type="molecule type" value="Genomic_DNA"/>
</dbReference>
<proteinExistence type="predicted"/>
<keyword evidence="3" id="KW-1185">Reference proteome</keyword>
<reference evidence="2" key="1">
    <citation type="journal article" date="2023" name="Mol. Phylogenet. Evol.">
        <title>Genome-scale phylogeny and comparative genomics of the fungal order Sordariales.</title>
        <authorList>
            <person name="Hensen N."/>
            <person name="Bonometti L."/>
            <person name="Westerberg I."/>
            <person name="Brannstrom I.O."/>
            <person name="Guillou S."/>
            <person name="Cros-Aarteil S."/>
            <person name="Calhoun S."/>
            <person name="Haridas S."/>
            <person name="Kuo A."/>
            <person name="Mondo S."/>
            <person name="Pangilinan J."/>
            <person name="Riley R."/>
            <person name="LaButti K."/>
            <person name="Andreopoulos B."/>
            <person name="Lipzen A."/>
            <person name="Chen C."/>
            <person name="Yan M."/>
            <person name="Daum C."/>
            <person name="Ng V."/>
            <person name="Clum A."/>
            <person name="Steindorff A."/>
            <person name="Ohm R.A."/>
            <person name="Martin F."/>
            <person name="Silar P."/>
            <person name="Natvig D.O."/>
            <person name="Lalanne C."/>
            <person name="Gautier V."/>
            <person name="Ament-Velasquez S.L."/>
            <person name="Kruys A."/>
            <person name="Hutchinson M.I."/>
            <person name="Powell A.J."/>
            <person name="Barry K."/>
            <person name="Miller A.N."/>
            <person name="Grigoriev I.V."/>
            <person name="Debuchy R."/>
            <person name="Gladieux P."/>
            <person name="Hiltunen Thoren M."/>
            <person name="Johannesson H."/>
        </authorList>
    </citation>
    <scope>NUCLEOTIDE SEQUENCE</scope>
    <source>
        <strain evidence="2">CBS 958.72</strain>
    </source>
</reference>
<protein>
    <submittedName>
        <fullName evidence="2">Uncharacterized protein</fullName>
    </submittedName>
</protein>
<dbReference type="AlphaFoldDB" id="A0AAE0NBL7"/>